<dbReference type="PROSITE" id="PS50863">
    <property type="entry name" value="B3"/>
    <property type="match status" value="2"/>
</dbReference>
<proteinExistence type="predicted"/>
<dbReference type="GeneID" id="120280505"/>
<dbReference type="CDD" id="cd10017">
    <property type="entry name" value="B3_DNA"/>
    <property type="match status" value="2"/>
</dbReference>
<keyword evidence="7" id="KW-1185">Reference proteome</keyword>
<dbReference type="InterPro" id="IPR003340">
    <property type="entry name" value="B3_DNA-bd"/>
</dbReference>
<comment type="subcellular location">
    <subcellularLocation>
        <location evidence="1">Nucleus</location>
    </subcellularLocation>
</comment>
<accession>A0AB40CTF8</accession>
<evidence type="ECO:0000259" key="6">
    <source>
        <dbReference type="PROSITE" id="PS50863"/>
    </source>
</evidence>
<reference evidence="8" key="1">
    <citation type="submission" date="2025-08" db="UniProtKB">
        <authorList>
            <consortium name="RefSeq"/>
        </authorList>
    </citation>
    <scope>IDENTIFICATION</scope>
</reference>
<dbReference type="SMART" id="SM01019">
    <property type="entry name" value="B3"/>
    <property type="match status" value="2"/>
</dbReference>
<dbReference type="GO" id="GO:0005634">
    <property type="term" value="C:nucleus"/>
    <property type="evidence" value="ECO:0007669"/>
    <property type="project" value="UniProtKB-SubCell"/>
</dbReference>
<sequence length="316" mass="37052">MKERCQPCKEWGEHFYWNHFKPKGMSFIKVMDSGFPQRMLIPVKFVKNVKRKLPDKMSLRDPNGNLWSIKLSKVSGSLLVKDGWKEFVDANHVEKKDFLVFRYDGKACFNVLIFDPSGCEKEDSFIERRSNAFESPDQVTKEEYDGSSKEKVSASFVVEHGHDIITNYKGRFIQRALKRREVTEEEEAMAFESALAFKTVRPFFIIVMRPSHVYKRLFMTVPAHFASQYIKPRKQIVLLRVPKRNKEWAEWHVRYVWNGGSWGFASQQWRLFVLDNKIEEGDACVFELIVSQSEVIMHVHIFRVVVKVATAVKEET</sequence>
<dbReference type="Gene3D" id="2.40.330.10">
    <property type="entry name" value="DNA-binding pseudobarrel domain"/>
    <property type="match status" value="2"/>
</dbReference>
<keyword evidence="4" id="KW-0804">Transcription</keyword>
<feature type="domain" description="TF-B3" evidence="6">
    <location>
        <begin position="204"/>
        <end position="305"/>
    </location>
</feature>
<keyword evidence="3" id="KW-0238">DNA-binding</keyword>
<evidence type="ECO:0000313" key="8">
    <source>
        <dbReference type="RefSeq" id="XP_039143301.1"/>
    </source>
</evidence>
<dbReference type="Pfam" id="PF02362">
    <property type="entry name" value="B3"/>
    <property type="match status" value="2"/>
</dbReference>
<dbReference type="SUPFAM" id="SSF101936">
    <property type="entry name" value="DNA-binding pseudobarrel domain"/>
    <property type="match status" value="2"/>
</dbReference>
<protein>
    <submittedName>
        <fullName evidence="8">B3 domain-containing protein Os01g0723500-like</fullName>
    </submittedName>
</protein>
<dbReference type="GO" id="GO:0003677">
    <property type="term" value="F:DNA binding"/>
    <property type="evidence" value="ECO:0007669"/>
    <property type="project" value="UniProtKB-KW"/>
</dbReference>
<keyword evidence="2" id="KW-0805">Transcription regulation</keyword>
<organism evidence="7 8">
    <name type="scientific">Dioscorea cayennensis subsp. rotundata</name>
    <name type="common">White Guinea yam</name>
    <name type="synonym">Dioscorea rotundata</name>
    <dbReference type="NCBI Taxonomy" id="55577"/>
    <lineage>
        <taxon>Eukaryota</taxon>
        <taxon>Viridiplantae</taxon>
        <taxon>Streptophyta</taxon>
        <taxon>Embryophyta</taxon>
        <taxon>Tracheophyta</taxon>
        <taxon>Spermatophyta</taxon>
        <taxon>Magnoliopsida</taxon>
        <taxon>Liliopsida</taxon>
        <taxon>Dioscoreales</taxon>
        <taxon>Dioscoreaceae</taxon>
        <taxon>Dioscorea</taxon>
    </lineage>
</organism>
<name>A0AB40CTF8_DIOCR</name>
<keyword evidence="5" id="KW-0539">Nucleus</keyword>
<dbReference type="AlphaFoldDB" id="A0AB40CTF8"/>
<evidence type="ECO:0000256" key="2">
    <source>
        <dbReference type="ARBA" id="ARBA00023015"/>
    </source>
</evidence>
<dbReference type="RefSeq" id="XP_039143301.1">
    <property type="nucleotide sequence ID" value="XM_039287367.1"/>
</dbReference>
<evidence type="ECO:0000256" key="5">
    <source>
        <dbReference type="ARBA" id="ARBA00023242"/>
    </source>
</evidence>
<dbReference type="PANTHER" id="PTHR31391">
    <property type="entry name" value="B3 DOMAIN-CONTAINING PROTEIN OS11G0197600-RELATED"/>
    <property type="match status" value="1"/>
</dbReference>
<evidence type="ECO:0000256" key="1">
    <source>
        <dbReference type="ARBA" id="ARBA00004123"/>
    </source>
</evidence>
<evidence type="ECO:0000313" key="7">
    <source>
        <dbReference type="Proteomes" id="UP001515500"/>
    </source>
</evidence>
<feature type="domain" description="TF-B3" evidence="6">
    <location>
        <begin position="24"/>
        <end position="117"/>
    </location>
</feature>
<dbReference type="InterPro" id="IPR015300">
    <property type="entry name" value="DNA-bd_pseudobarrel_sf"/>
</dbReference>
<dbReference type="PANTHER" id="PTHR31391:SF4">
    <property type="entry name" value="B3 DOMAIN-CONTAINING PROTEIN OS03G0184500"/>
    <property type="match status" value="1"/>
</dbReference>
<evidence type="ECO:0000256" key="3">
    <source>
        <dbReference type="ARBA" id="ARBA00023125"/>
    </source>
</evidence>
<evidence type="ECO:0000256" key="4">
    <source>
        <dbReference type="ARBA" id="ARBA00023163"/>
    </source>
</evidence>
<dbReference type="InterPro" id="IPR044837">
    <property type="entry name" value="REM16-like"/>
</dbReference>
<dbReference type="Proteomes" id="UP001515500">
    <property type="component" value="Chromosome 2"/>
</dbReference>
<gene>
    <name evidence="8" type="primary">LOC120280505</name>
</gene>